<dbReference type="Pfam" id="PF00583">
    <property type="entry name" value="Acetyltransf_1"/>
    <property type="match status" value="1"/>
</dbReference>
<dbReference type="GO" id="GO:0016747">
    <property type="term" value="F:acyltransferase activity, transferring groups other than amino-acyl groups"/>
    <property type="evidence" value="ECO:0007669"/>
    <property type="project" value="InterPro"/>
</dbReference>
<dbReference type="Proteomes" id="UP000196320">
    <property type="component" value="Unassembled WGS sequence"/>
</dbReference>
<proteinExistence type="predicted"/>
<dbReference type="RefSeq" id="WP_087129541.1">
    <property type="nucleotide sequence ID" value="NZ_FUKO01000002.1"/>
</dbReference>
<name>A0A1R4I8R9_9MICO</name>
<dbReference type="PANTHER" id="PTHR13170:SF16">
    <property type="entry name" value="PROTEIN O-GLCNACASE"/>
    <property type="match status" value="1"/>
</dbReference>
<dbReference type="AlphaFoldDB" id="A0A1R4I8R9"/>
<evidence type="ECO:0000259" key="1">
    <source>
        <dbReference type="PROSITE" id="PS51186"/>
    </source>
</evidence>
<feature type="domain" description="N-acetyltransferase" evidence="1">
    <location>
        <begin position="66"/>
        <end position="200"/>
    </location>
</feature>
<dbReference type="InterPro" id="IPR051822">
    <property type="entry name" value="Glycosyl_Hydrolase_84"/>
</dbReference>
<dbReference type="PANTHER" id="PTHR13170">
    <property type="entry name" value="O-GLCNACASE"/>
    <property type="match status" value="1"/>
</dbReference>
<accession>A0A1R4I8R9</accession>
<sequence>MPKIRPYRAADRDALYEVCVRTADAGGDATGIFTDDRLWGDVFAVPYAVRQPDLCWVVESDDGRTIGYVVATDDTDAFEQWFRDEWWSNRIGVYSLSGAAEPTRQDEIISYASKRAPGVEKHAAEYPAHLHIDLLPETQGQGLGRELIETLFTELRSRGVAGLHLGMNPANTGAAAFYERVGMHRLESASDTTMYGIRFD</sequence>
<keyword evidence="2" id="KW-0808">Transferase</keyword>
<dbReference type="EMBL" id="FUKO01000002">
    <property type="protein sequence ID" value="SJN16086.1"/>
    <property type="molecule type" value="Genomic_DNA"/>
</dbReference>
<dbReference type="InterPro" id="IPR000182">
    <property type="entry name" value="GNAT_dom"/>
</dbReference>
<keyword evidence="3" id="KW-1185">Reference proteome</keyword>
<dbReference type="SUPFAM" id="SSF55729">
    <property type="entry name" value="Acyl-CoA N-acyltransferases (Nat)"/>
    <property type="match status" value="1"/>
</dbReference>
<evidence type="ECO:0000313" key="3">
    <source>
        <dbReference type="Proteomes" id="UP000196320"/>
    </source>
</evidence>
<evidence type="ECO:0000313" key="2">
    <source>
        <dbReference type="EMBL" id="SJN16086.1"/>
    </source>
</evidence>
<dbReference type="Gene3D" id="3.40.630.30">
    <property type="match status" value="1"/>
</dbReference>
<dbReference type="CDD" id="cd04301">
    <property type="entry name" value="NAT_SF"/>
    <property type="match status" value="1"/>
</dbReference>
<dbReference type="InterPro" id="IPR016181">
    <property type="entry name" value="Acyl_CoA_acyltransferase"/>
</dbReference>
<organism evidence="2 3">
    <name type="scientific">Microbacterium esteraromaticum</name>
    <dbReference type="NCBI Taxonomy" id="57043"/>
    <lineage>
        <taxon>Bacteria</taxon>
        <taxon>Bacillati</taxon>
        <taxon>Actinomycetota</taxon>
        <taxon>Actinomycetes</taxon>
        <taxon>Micrococcales</taxon>
        <taxon>Microbacteriaceae</taxon>
        <taxon>Microbacterium</taxon>
    </lineage>
</organism>
<protein>
    <submittedName>
        <fullName evidence="2">Acetyltransferase</fullName>
    </submittedName>
</protein>
<reference evidence="2 3" key="1">
    <citation type="submission" date="2017-02" db="EMBL/GenBank/DDBJ databases">
        <authorList>
            <person name="Peterson S.W."/>
        </authorList>
    </citation>
    <scope>NUCLEOTIDE SEQUENCE [LARGE SCALE GENOMIC DNA]</scope>
    <source>
        <strain evidence="2 3">B Mb 05.01</strain>
    </source>
</reference>
<gene>
    <name evidence="2" type="ORF">FM104_00765</name>
</gene>
<dbReference type="PROSITE" id="PS51186">
    <property type="entry name" value="GNAT"/>
    <property type="match status" value="1"/>
</dbReference>
<dbReference type="OrthoDB" id="8593648at2"/>